<dbReference type="Proteomes" id="UP000354255">
    <property type="component" value="Unassembled WGS sequence"/>
</dbReference>
<dbReference type="EMBL" id="AANPAU010000017">
    <property type="protein sequence ID" value="EDP8515540.1"/>
    <property type="molecule type" value="Genomic_DNA"/>
</dbReference>
<organism evidence="6 11">
    <name type="scientific">Listeria monocytogenes</name>
    <dbReference type="NCBI Taxonomy" id="1639"/>
    <lineage>
        <taxon>Bacteria</taxon>
        <taxon>Bacillati</taxon>
        <taxon>Bacillota</taxon>
        <taxon>Bacilli</taxon>
        <taxon>Bacillales</taxon>
        <taxon>Listeriaceae</taxon>
        <taxon>Listeria</taxon>
    </lineage>
</organism>
<accession>A0A469YKR8</accession>
<dbReference type="Proteomes" id="UP000852906">
    <property type="component" value="Unassembled WGS sequence"/>
</dbReference>
<dbReference type="Proteomes" id="UP000566597">
    <property type="component" value="Unassembled WGS sequence"/>
</dbReference>
<evidence type="ECO:0000313" key="8">
    <source>
        <dbReference type="Proteomes" id="UP000345329"/>
    </source>
</evidence>
<dbReference type="Proteomes" id="UP000350032">
    <property type="component" value="Unassembled WGS sequence"/>
</dbReference>
<reference evidence="4 13" key="3">
    <citation type="submission" date="2019-04" db="EMBL/GenBank/DDBJ databases">
        <authorList>
            <person name="Ashton P.M."/>
            <person name="Dallman T."/>
            <person name="Nair S."/>
            <person name="De Pinna E."/>
            <person name="Peters T."/>
            <person name="Grant K."/>
        </authorList>
    </citation>
    <scope>NUCLEOTIDE SEQUENCE [LARGE SCALE GENOMIC DNA]</scope>
    <source>
        <strain evidence="4 13">406731</strain>
    </source>
</reference>
<protein>
    <recommendedName>
        <fullName evidence="15">DUF1737 domain-containing protein</fullName>
    </recommendedName>
</protein>
<evidence type="ECO:0000313" key="12">
    <source>
        <dbReference type="Proteomes" id="UP000481141"/>
    </source>
</evidence>
<reference evidence="7 14" key="1">
    <citation type="submission" date="2016-09" db="EMBL/GenBank/DDBJ databases">
        <title>100K Listeria isolates.</title>
        <authorList>
            <person name="Chen P."/>
            <person name="Weimer B.C."/>
            <person name="Kong N."/>
            <person name="Huang B."/>
        </authorList>
    </citation>
    <scope>NUCLEOTIDE SEQUENCE [LARGE SCALE GENOMIC DNA]</scope>
    <source>
        <strain evidence="7 14">BCW_2383</strain>
    </source>
</reference>
<evidence type="ECO:0000313" key="11">
    <source>
        <dbReference type="Proteomes" id="UP000478704"/>
    </source>
</evidence>
<evidence type="ECO:0000313" key="13">
    <source>
        <dbReference type="Proteomes" id="UP000566597"/>
    </source>
</evidence>
<evidence type="ECO:0000313" key="10">
    <source>
        <dbReference type="Proteomes" id="UP000354255"/>
    </source>
</evidence>
<reference evidence="6 11" key="4">
    <citation type="submission" date="2020-02" db="EMBL/GenBank/DDBJ databases">
        <authorList>
            <consortium name="GenomeTrakr: Next Generation Sequencing Network for Food Pathogen Tracability"/>
        </authorList>
    </citation>
    <scope>NUCLEOTIDE SEQUENCE [LARGE SCALE GENOMIC DNA]</scope>
    <source>
        <strain evidence="3">FDA00011243</strain>
        <strain evidence="6">FDA00015054</strain>
        <strain evidence="11">FDA1090798-S029-001</strain>
        <strain evidence="12">FDA956581-098-004</strain>
        <strain evidence="2 8">VA-WGS-00405</strain>
    </source>
</reference>
<evidence type="ECO:0000313" key="14">
    <source>
        <dbReference type="Proteomes" id="UP000852906"/>
    </source>
</evidence>
<dbReference type="EMBL" id="AAAKQF010000006">
    <property type="protein sequence ID" value="EAC9040647.1"/>
    <property type="molecule type" value="Genomic_DNA"/>
</dbReference>
<dbReference type="AlphaFoldDB" id="A0A469YKR8"/>
<dbReference type="Proteomes" id="UP000478704">
    <property type="component" value="Unassembled WGS sequence"/>
</dbReference>
<dbReference type="EMBL" id="AABAYG010000009">
    <property type="protein sequence ID" value="EAG2246736.1"/>
    <property type="molecule type" value="Genomic_DNA"/>
</dbReference>
<sequence length="55" mass="6204">MKHKIVQVGFLADKGEELIKLLDDGWKILTATYVGDNIEQMGGLVQYVLRKEVAE</sequence>
<evidence type="ECO:0000313" key="9">
    <source>
        <dbReference type="Proteomes" id="UP000350032"/>
    </source>
</evidence>
<dbReference type="EMBL" id="AABEVT010000001">
    <property type="protein sequence ID" value="EAH0250796.1"/>
    <property type="molecule type" value="Genomic_DNA"/>
</dbReference>
<evidence type="ECO:0000313" key="4">
    <source>
        <dbReference type="EMBL" id="EAH0250796.1"/>
    </source>
</evidence>
<name>A0A469YKR8_LISMN</name>
<dbReference type="Proteomes" id="UP000345329">
    <property type="component" value="Unassembled WGS sequence"/>
</dbReference>
<evidence type="ECO:0000313" key="1">
    <source>
        <dbReference type="EMBL" id="EAC9040647.1"/>
    </source>
</evidence>
<proteinExistence type="predicted"/>
<dbReference type="EMBL" id="AAAMZD010000010">
    <property type="protein sequence ID" value="EAD3794049.1"/>
    <property type="molecule type" value="Genomic_DNA"/>
</dbReference>
<dbReference type="EMBL" id="MJTJ01000008">
    <property type="protein sequence ID" value="OET51620.1"/>
    <property type="molecule type" value="Genomic_DNA"/>
</dbReference>
<gene>
    <name evidence="7" type="ORF">AJL21_04980</name>
    <name evidence="3" type="ORF">B1S26_15125</name>
    <name evidence="4" type="ORF">D4U23_00180</name>
    <name evidence="5" type="ORF">D7104_11450</name>
    <name evidence="6" type="ORF">G3O21_003002</name>
    <name evidence="1" type="ORF">KV70_10550</name>
    <name evidence="2" type="ORF">UI29_14930</name>
</gene>
<dbReference type="Proteomes" id="UP000481141">
    <property type="component" value="Unassembled WGS sequence"/>
</dbReference>
<evidence type="ECO:0000313" key="7">
    <source>
        <dbReference type="EMBL" id="OET51620.1"/>
    </source>
</evidence>
<dbReference type="RefSeq" id="WP_023548481.1">
    <property type="nucleotide sequence ID" value="NC_021837.1"/>
</dbReference>
<evidence type="ECO:0000313" key="6">
    <source>
        <dbReference type="EMBL" id="EDP8515540.1"/>
    </source>
</evidence>
<evidence type="ECO:0008006" key="15">
    <source>
        <dbReference type="Google" id="ProtNLM"/>
    </source>
</evidence>
<reference evidence="5 9" key="2">
    <citation type="submission" date="2018-10" db="EMBL/GenBank/DDBJ databases">
        <authorList>
            <consortium name="PulseNet: The National Subtyping Network for Foodborne Disease Surveillance"/>
            <person name="Tarr C.L."/>
            <person name="Trees E."/>
            <person name="Katz L.S."/>
            <person name="Carleton-Romer H.A."/>
            <person name="Stroika S."/>
            <person name="Kucerova Z."/>
            <person name="Roache K.F."/>
            <person name="Sabol A.L."/>
            <person name="Besser J."/>
            <person name="Gerner-Smidt P."/>
        </authorList>
    </citation>
    <scope>NUCLEOTIDE SEQUENCE [LARGE SCALE GENOMIC DNA]</scope>
    <source>
        <strain evidence="1 10">PNUSAL000910</strain>
        <strain evidence="5 9">PNUSAL004402</strain>
    </source>
</reference>
<evidence type="ECO:0000313" key="2">
    <source>
        <dbReference type="EMBL" id="EAD3794049.1"/>
    </source>
</evidence>
<dbReference type="EMBL" id="AACJYH010000008">
    <property type="protein sequence ID" value="EAK8898310.1"/>
    <property type="molecule type" value="Genomic_DNA"/>
</dbReference>
<evidence type="ECO:0000313" key="3">
    <source>
        <dbReference type="EMBL" id="EAG2246736.1"/>
    </source>
</evidence>
<comment type="caution">
    <text evidence="6">The sequence shown here is derived from an EMBL/GenBank/DDBJ whole genome shotgun (WGS) entry which is preliminary data.</text>
</comment>
<evidence type="ECO:0000313" key="5">
    <source>
        <dbReference type="EMBL" id="EAK8898310.1"/>
    </source>
</evidence>